<dbReference type="Proteomes" id="UP000270661">
    <property type="component" value="Unassembled WGS sequence"/>
</dbReference>
<protein>
    <recommendedName>
        <fullName evidence="3">YkuD domain-containing protein</fullName>
    </recommendedName>
</protein>
<dbReference type="STRING" id="47879.AXG94_01545"/>
<evidence type="ECO:0008006" key="3">
    <source>
        <dbReference type="Google" id="ProtNLM"/>
    </source>
</evidence>
<proteinExistence type="predicted"/>
<name>A0A3M3EPF6_9PSED</name>
<organism evidence="1 2">
    <name type="scientific">Pseudomonas corrugata</name>
    <dbReference type="NCBI Taxonomy" id="47879"/>
    <lineage>
        <taxon>Bacteria</taxon>
        <taxon>Pseudomonadati</taxon>
        <taxon>Pseudomonadota</taxon>
        <taxon>Gammaproteobacteria</taxon>
        <taxon>Pseudomonadales</taxon>
        <taxon>Pseudomonadaceae</taxon>
        <taxon>Pseudomonas</taxon>
    </lineage>
</organism>
<dbReference type="InterPro" id="IPR032676">
    <property type="entry name" value="YkuD_2"/>
</dbReference>
<dbReference type="Pfam" id="PF13645">
    <property type="entry name" value="YkuD_2"/>
    <property type="match status" value="1"/>
</dbReference>
<dbReference type="EMBL" id="RBOJ01000057">
    <property type="protein sequence ID" value="RMM51510.1"/>
    <property type="molecule type" value="Genomic_DNA"/>
</dbReference>
<reference evidence="1 2" key="1">
    <citation type="submission" date="2018-08" db="EMBL/GenBank/DDBJ databases">
        <title>Recombination of ecologically and evolutionarily significant loci maintains genetic cohesion in the Pseudomonas syringae species complex.</title>
        <authorList>
            <person name="Dillon M."/>
            <person name="Thakur S."/>
            <person name="Almeida R.N.D."/>
            <person name="Weir B.S."/>
            <person name="Guttman D.S."/>
        </authorList>
    </citation>
    <scope>NUCLEOTIDE SEQUENCE [LARGE SCALE GENOMIC DNA]</scope>
    <source>
        <strain evidence="1 2">NCPPB2445</strain>
    </source>
</reference>
<sequence>MMQTNNYGRDAANKHQPVDPRGLFSSSLKLIRQFCLAMAALGAVCAPALAEQANSQTLYNSLAHAAPELNPLALKSALSAMQCAVANGARQARHLAVIDYSQPSTARRLWIFDLQKKKLVLRDLVAHGQKSGENFATQFSNRLGSYQSSLGLFRTQESYQGTHGYSLRMDGLEPGFNDQARDRAIVIHAADYVNPLWSQRQGRIGRSQGCPAVRPQVARQVIDKLKGGQFMFSWYPDPSWLKRSAYLNCQPQQVASILATSGG</sequence>
<keyword evidence="2" id="KW-1185">Reference proteome</keyword>
<accession>A0A3M3EPF6</accession>
<dbReference type="PANTHER" id="PTHR38477:SF1">
    <property type="entry name" value="MUREIN L,D-TRANSPEPTIDASE CATALYTIC DOMAIN FAMILY PROTEIN"/>
    <property type="match status" value="1"/>
</dbReference>
<evidence type="ECO:0000313" key="2">
    <source>
        <dbReference type="Proteomes" id="UP000270661"/>
    </source>
</evidence>
<comment type="caution">
    <text evidence="1">The sequence shown here is derived from an EMBL/GenBank/DDBJ whole genome shotgun (WGS) entry which is preliminary data.</text>
</comment>
<dbReference type="AlphaFoldDB" id="A0A3M3EPF6"/>
<gene>
    <name evidence="1" type="ORF">ALQ77_00029</name>
</gene>
<evidence type="ECO:0000313" key="1">
    <source>
        <dbReference type="EMBL" id="RMM51510.1"/>
    </source>
</evidence>
<dbReference type="PANTHER" id="PTHR38477">
    <property type="entry name" value="HYPOTHETICAL EXPORTED PROTEIN"/>
    <property type="match status" value="1"/>
</dbReference>